<dbReference type="Gramene" id="FCD_00033206-RA">
    <property type="protein sequence ID" value="FCD_00033206-RA:cds"/>
    <property type="gene ID" value="FCD_00033206"/>
</dbReference>
<proteinExistence type="predicted"/>
<keyword evidence="2" id="KW-1185">Reference proteome</keyword>
<accession>A0AA88DCQ1</accession>
<evidence type="ECO:0000313" key="1">
    <source>
        <dbReference type="EMBL" id="GMN53185.1"/>
    </source>
</evidence>
<protein>
    <submittedName>
        <fullName evidence="1">Uncharacterized protein</fullName>
    </submittedName>
</protein>
<dbReference type="AlphaFoldDB" id="A0AA88DCQ1"/>
<dbReference type="Proteomes" id="UP001187192">
    <property type="component" value="Unassembled WGS sequence"/>
</dbReference>
<reference evidence="1" key="1">
    <citation type="submission" date="2023-07" db="EMBL/GenBank/DDBJ databases">
        <title>draft genome sequence of fig (Ficus carica).</title>
        <authorList>
            <person name="Takahashi T."/>
            <person name="Nishimura K."/>
        </authorList>
    </citation>
    <scope>NUCLEOTIDE SEQUENCE</scope>
</reference>
<evidence type="ECO:0000313" key="2">
    <source>
        <dbReference type="Proteomes" id="UP001187192"/>
    </source>
</evidence>
<comment type="caution">
    <text evidence="1">The sequence shown here is derived from an EMBL/GenBank/DDBJ whole genome shotgun (WGS) entry which is preliminary data.</text>
</comment>
<sequence>MILSLPLSFSPSLSSPAPLSFLPPIPFSLLPLPSSLSSPHPHLSIFSPLCHHRLQSPISVSHLVVARFTIFSICIHREITRGGPRTIVV</sequence>
<gene>
    <name evidence="1" type="ORF">TIFTF001_022327</name>
</gene>
<organism evidence="1 2">
    <name type="scientific">Ficus carica</name>
    <name type="common">Common fig</name>
    <dbReference type="NCBI Taxonomy" id="3494"/>
    <lineage>
        <taxon>Eukaryota</taxon>
        <taxon>Viridiplantae</taxon>
        <taxon>Streptophyta</taxon>
        <taxon>Embryophyta</taxon>
        <taxon>Tracheophyta</taxon>
        <taxon>Spermatophyta</taxon>
        <taxon>Magnoliopsida</taxon>
        <taxon>eudicotyledons</taxon>
        <taxon>Gunneridae</taxon>
        <taxon>Pentapetalae</taxon>
        <taxon>rosids</taxon>
        <taxon>fabids</taxon>
        <taxon>Rosales</taxon>
        <taxon>Moraceae</taxon>
        <taxon>Ficeae</taxon>
        <taxon>Ficus</taxon>
    </lineage>
</organism>
<dbReference type="EMBL" id="BTGU01000045">
    <property type="protein sequence ID" value="GMN53185.1"/>
    <property type="molecule type" value="Genomic_DNA"/>
</dbReference>
<name>A0AA88DCQ1_FICCA</name>